<dbReference type="CDD" id="cd00865">
    <property type="entry name" value="PEBP_bact_arch"/>
    <property type="match status" value="1"/>
</dbReference>
<dbReference type="NCBIfam" id="TIGR00481">
    <property type="entry name" value="YbhB/YbcL family Raf kinase inhibitor-like protein"/>
    <property type="match status" value="1"/>
</dbReference>
<evidence type="ECO:0000313" key="4">
    <source>
        <dbReference type="EMBL" id="MBB1158286.1"/>
    </source>
</evidence>
<dbReference type="EMBL" id="JACGZW010000013">
    <property type="protein sequence ID" value="MBB1158286.1"/>
    <property type="molecule type" value="Genomic_DNA"/>
</dbReference>
<dbReference type="RefSeq" id="WP_182895054.1">
    <property type="nucleotide sequence ID" value="NZ_JACGZW010000013.1"/>
</dbReference>
<feature type="signal peptide" evidence="3">
    <location>
        <begin position="1"/>
        <end position="22"/>
    </location>
</feature>
<sequence>MRRTRIALFALLVLCAASFSPAAASANPRRDAFALSSTAFADGGMIPKVHDCASSGDGDPGKKDESPPLAWSGAPAQARSYAIVMHDLDNGIIHWVIYDIPAGTSALPQNVDHAYQPTVPAGSRQAYYRGSANFFGYQGPCTTDHTYEWAVHALNKESLTELDSNSTTQAAETAIDAATIATASLRGNS</sequence>
<keyword evidence="5" id="KW-1185">Reference proteome</keyword>
<dbReference type="Gene3D" id="3.90.280.10">
    <property type="entry name" value="PEBP-like"/>
    <property type="match status" value="1"/>
</dbReference>
<dbReference type="InterPro" id="IPR005247">
    <property type="entry name" value="YbhB_YbcL/LppC-like"/>
</dbReference>
<dbReference type="InterPro" id="IPR008914">
    <property type="entry name" value="PEBP"/>
</dbReference>
<comment type="caution">
    <text evidence="4">The sequence shown here is derived from an EMBL/GenBank/DDBJ whole genome shotgun (WGS) entry which is preliminary data.</text>
</comment>
<protein>
    <submittedName>
        <fullName evidence="4">YbhB/YbcL family Raf kinase inhibitor-like protein</fullName>
    </submittedName>
</protein>
<dbReference type="SUPFAM" id="SSF49777">
    <property type="entry name" value="PEBP-like"/>
    <property type="match status" value="1"/>
</dbReference>
<proteinExistence type="inferred from homology"/>
<keyword evidence="3" id="KW-0732">Signal</keyword>
<reference evidence="4 5" key="1">
    <citation type="submission" date="2020-08" db="EMBL/GenBank/DDBJ databases">
        <title>Amycolatopsis sp. nov. DR6-1 isolated from Dendrobium heterocarpum.</title>
        <authorList>
            <person name="Tedsree N."/>
            <person name="Kuncharoen N."/>
            <person name="Likhitwitayawuid K."/>
            <person name="Tanasupawat S."/>
        </authorList>
    </citation>
    <scope>NUCLEOTIDE SEQUENCE [LARGE SCALE GENOMIC DNA]</scope>
    <source>
        <strain evidence="4 5">DR6-1</strain>
    </source>
</reference>
<evidence type="ECO:0000313" key="5">
    <source>
        <dbReference type="Proteomes" id="UP000526734"/>
    </source>
</evidence>
<comment type="similarity">
    <text evidence="1">Belongs to the UPF0098 family.</text>
</comment>
<dbReference type="AlphaFoldDB" id="A0A7W3W3Q1"/>
<feature type="chain" id="PRO_5039695949" evidence="3">
    <location>
        <begin position="23"/>
        <end position="189"/>
    </location>
</feature>
<name>A0A7W3W3Q1_9PSEU</name>
<evidence type="ECO:0000256" key="2">
    <source>
        <dbReference type="SAM" id="MobiDB-lite"/>
    </source>
</evidence>
<organism evidence="4 5">
    <name type="scientific">Amycolatopsis dendrobii</name>
    <dbReference type="NCBI Taxonomy" id="2760662"/>
    <lineage>
        <taxon>Bacteria</taxon>
        <taxon>Bacillati</taxon>
        <taxon>Actinomycetota</taxon>
        <taxon>Actinomycetes</taxon>
        <taxon>Pseudonocardiales</taxon>
        <taxon>Pseudonocardiaceae</taxon>
        <taxon>Amycolatopsis</taxon>
    </lineage>
</organism>
<accession>A0A7W3W3Q1</accession>
<dbReference type="InterPro" id="IPR036610">
    <property type="entry name" value="PEBP-like_sf"/>
</dbReference>
<dbReference type="Pfam" id="PF01161">
    <property type="entry name" value="PBP"/>
    <property type="match status" value="1"/>
</dbReference>
<feature type="region of interest" description="Disordered" evidence="2">
    <location>
        <begin position="51"/>
        <end position="72"/>
    </location>
</feature>
<evidence type="ECO:0000256" key="1">
    <source>
        <dbReference type="ARBA" id="ARBA00007120"/>
    </source>
</evidence>
<evidence type="ECO:0000256" key="3">
    <source>
        <dbReference type="SAM" id="SignalP"/>
    </source>
</evidence>
<dbReference type="Proteomes" id="UP000526734">
    <property type="component" value="Unassembled WGS sequence"/>
</dbReference>
<gene>
    <name evidence="4" type="ORF">H4281_34510</name>
</gene>